<evidence type="ECO:0000256" key="5">
    <source>
        <dbReference type="ARBA" id="ARBA00047380"/>
    </source>
</evidence>
<dbReference type="SUPFAM" id="SSF89095">
    <property type="entry name" value="GatB/YqeY motif"/>
    <property type="match status" value="1"/>
</dbReference>
<dbReference type="GO" id="GO:0050567">
    <property type="term" value="F:glutaminyl-tRNA synthase (glutamine-hydrolyzing) activity"/>
    <property type="evidence" value="ECO:0007669"/>
    <property type="project" value="TreeGrafter"/>
</dbReference>
<dbReference type="Gene3D" id="1.10.10.410">
    <property type="match status" value="1"/>
</dbReference>
<dbReference type="InterPro" id="IPR003789">
    <property type="entry name" value="Asn/Gln_tRNA_amidoTrase-B-like"/>
</dbReference>
<dbReference type="InterPro" id="IPR023168">
    <property type="entry name" value="GatB_Yqey_C_2"/>
</dbReference>
<dbReference type="EMBL" id="CAFAAI010000283">
    <property type="protein sequence ID" value="CAB4809617.1"/>
    <property type="molecule type" value="Genomic_DNA"/>
</dbReference>
<dbReference type="InterPro" id="IPR017959">
    <property type="entry name" value="Asn/Gln-tRNA_amidoTrfase_suB/E"/>
</dbReference>
<gene>
    <name evidence="8" type="ORF">UFOPK2992_01489</name>
</gene>
<keyword evidence="3" id="KW-0067">ATP-binding</keyword>
<organism evidence="8">
    <name type="scientific">freshwater metagenome</name>
    <dbReference type="NCBI Taxonomy" id="449393"/>
    <lineage>
        <taxon>unclassified sequences</taxon>
        <taxon>metagenomes</taxon>
        <taxon>ecological metagenomes</taxon>
    </lineage>
</organism>
<sequence length="241" mass="25403">MRRQIDMNEAGETVRQETRHWNENDGRTHTLRSKEDADDYRYFLEPDLVPLDPSPEWIQAVRDAMPMLPGARRARLSASTGQPADGEAVMVVVERGQDDYVLEVAAAGGDVGRALIHVKEGFADEGATPTVPAADLAGLTRLEIGGQLTATQAKTVLAEIVANGGGDAAAIAAAKGFEAMDTGALEAMVDQIIADNAAVWSKYCSGEDKAMGALVGAAMKASQGKADGKLVTALLQAKRIA</sequence>
<evidence type="ECO:0000259" key="7">
    <source>
        <dbReference type="SMART" id="SM00845"/>
    </source>
</evidence>
<comment type="catalytic activity">
    <reaction evidence="6">
        <text>L-glutamyl-tRNA(Gln) + L-glutamine + ATP + H2O = L-glutaminyl-tRNA(Gln) + L-glutamate + ADP + phosphate + H(+)</text>
        <dbReference type="Rhea" id="RHEA:17521"/>
        <dbReference type="Rhea" id="RHEA-COMP:9681"/>
        <dbReference type="Rhea" id="RHEA-COMP:9684"/>
        <dbReference type="ChEBI" id="CHEBI:15377"/>
        <dbReference type="ChEBI" id="CHEBI:15378"/>
        <dbReference type="ChEBI" id="CHEBI:29985"/>
        <dbReference type="ChEBI" id="CHEBI:30616"/>
        <dbReference type="ChEBI" id="CHEBI:43474"/>
        <dbReference type="ChEBI" id="CHEBI:58359"/>
        <dbReference type="ChEBI" id="CHEBI:78520"/>
        <dbReference type="ChEBI" id="CHEBI:78521"/>
        <dbReference type="ChEBI" id="CHEBI:456216"/>
    </reaction>
</comment>
<evidence type="ECO:0000256" key="4">
    <source>
        <dbReference type="ARBA" id="ARBA00022917"/>
    </source>
</evidence>
<proteinExistence type="predicted"/>
<dbReference type="InterPro" id="IPR014746">
    <property type="entry name" value="Gln_synth/guanido_kin_cat_dom"/>
</dbReference>
<keyword evidence="4" id="KW-0648">Protein biosynthesis</keyword>
<dbReference type="PANTHER" id="PTHR11659">
    <property type="entry name" value="GLUTAMYL-TRNA GLN AMIDOTRANSFERASE SUBUNIT B MITOCHONDRIAL AND PROKARYOTIC PET112-RELATED"/>
    <property type="match status" value="1"/>
</dbReference>
<dbReference type="Pfam" id="PF02934">
    <property type="entry name" value="GatB_N"/>
    <property type="match status" value="1"/>
</dbReference>
<dbReference type="SMART" id="SM00845">
    <property type="entry name" value="GatB_Yqey"/>
    <property type="match status" value="1"/>
</dbReference>
<dbReference type="GO" id="GO:0070681">
    <property type="term" value="P:glutaminyl-tRNAGln biosynthesis via transamidation"/>
    <property type="evidence" value="ECO:0007669"/>
    <property type="project" value="TreeGrafter"/>
</dbReference>
<evidence type="ECO:0000256" key="3">
    <source>
        <dbReference type="ARBA" id="ARBA00022840"/>
    </source>
</evidence>
<keyword evidence="1" id="KW-0436">Ligase</keyword>
<dbReference type="InterPro" id="IPR006075">
    <property type="entry name" value="Asn/Gln-tRNA_Trfase_suB/E_cat"/>
</dbReference>
<feature type="domain" description="Asn/Gln amidotransferase" evidence="7">
    <location>
        <begin position="99"/>
        <end position="239"/>
    </location>
</feature>
<comment type="catalytic activity">
    <reaction evidence="5">
        <text>L-aspartyl-tRNA(Asn) + L-glutamine + ATP + H2O = L-asparaginyl-tRNA(Asn) + L-glutamate + ADP + phosphate + 2 H(+)</text>
        <dbReference type="Rhea" id="RHEA:14513"/>
        <dbReference type="Rhea" id="RHEA-COMP:9674"/>
        <dbReference type="Rhea" id="RHEA-COMP:9677"/>
        <dbReference type="ChEBI" id="CHEBI:15377"/>
        <dbReference type="ChEBI" id="CHEBI:15378"/>
        <dbReference type="ChEBI" id="CHEBI:29985"/>
        <dbReference type="ChEBI" id="CHEBI:30616"/>
        <dbReference type="ChEBI" id="CHEBI:43474"/>
        <dbReference type="ChEBI" id="CHEBI:58359"/>
        <dbReference type="ChEBI" id="CHEBI:78515"/>
        <dbReference type="ChEBI" id="CHEBI:78516"/>
        <dbReference type="ChEBI" id="CHEBI:456216"/>
    </reaction>
</comment>
<reference evidence="8" key="1">
    <citation type="submission" date="2020-05" db="EMBL/GenBank/DDBJ databases">
        <authorList>
            <person name="Chiriac C."/>
            <person name="Salcher M."/>
            <person name="Ghai R."/>
            <person name="Kavagutti S V."/>
        </authorList>
    </citation>
    <scope>NUCLEOTIDE SEQUENCE</scope>
</reference>
<evidence type="ECO:0000256" key="2">
    <source>
        <dbReference type="ARBA" id="ARBA00022741"/>
    </source>
</evidence>
<evidence type="ECO:0000313" key="8">
    <source>
        <dbReference type="EMBL" id="CAB4809617.1"/>
    </source>
</evidence>
<dbReference type="FunFam" id="1.10.10.410:FF:000001">
    <property type="entry name" value="Aspartyl/glutamyl-tRNA(Asn/Gln) amidotransferase subunit B"/>
    <property type="match status" value="1"/>
</dbReference>
<protein>
    <submittedName>
        <fullName evidence="8">Unannotated protein</fullName>
    </submittedName>
</protein>
<accession>A0A6J6YWC4</accession>
<keyword evidence="2" id="KW-0547">Nucleotide-binding</keyword>
<dbReference type="AlphaFoldDB" id="A0A6J6YWC4"/>
<dbReference type="GO" id="GO:0005524">
    <property type="term" value="F:ATP binding"/>
    <property type="evidence" value="ECO:0007669"/>
    <property type="project" value="UniProtKB-KW"/>
</dbReference>
<evidence type="ECO:0000256" key="6">
    <source>
        <dbReference type="ARBA" id="ARBA00047913"/>
    </source>
</evidence>
<dbReference type="GO" id="GO:0006412">
    <property type="term" value="P:translation"/>
    <property type="evidence" value="ECO:0007669"/>
    <property type="project" value="UniProtKB-KW"/>
</dbReference>
<name>A0A6J6YWC4_9ZZZZ</name>
<dbReference type="SUPFAM" id="SSF55931">
    <property type="entry name" value="Glutamine synthetase/guanido kinase"/>
    <property type="match status" value="1"/>
</dbReference>
<evidence type="ECO:0000256" key="1">
    <source>
        <dbReference type="ARBA" id="ARBA00022598"/>
    </source>
</evidence>
<dbReference type="PANTHER" id="PTHR11659:SF0">
    <property type="entry name" value="GLUTAMYL-TRNA(GLN) AMIDOTRANSFERASE SUBUNIT B, MITOCHONDRIAL"/>
    <property type="match status" value="1"/>
</dbReference>
<dbReference type="Pfam" id="PF02637">
    <property type="entry name" value="GatB_Yqey"/>
    <property type="match status" value="1"/>
</dbReference>
<dbReference type="InterPro" id="IPR018027">
    <property type="entry name" value="Asn/Gln_amidotransferase"/>
</dbReference>